<keyword evidence="7" id="KW-0675">Receptor</keyword>
<dbReference type="GO" id="GO:0005524">
    <property type="term" value="F:ATP binding"/>
    <property type="evidence" value="ECO:0007669"/>
    <property type="project" value="UniProtKB-KW"/>
</dbReference>
<dbReference type="AlphaFoldDB" id="A0A9Q0UEX4"/>
<dbReference type="InterPro" id="IPR021820">
    <property type="entry name" value="S-locus_recpt_kinase_C"/>
</dbReference>
<dbReference type="Gene3D" id="1.10.510.10">
    <property type="entry name" value="Transferase(Phosphotransferase) domain 1"/>
    <property type="match status" value="1"/>
</dbReference>
<keyword evidence="5" id="KW-0067">ATP-binding</keyword>
<dbReference type="GO" id="GO:0004674">
    <property type="term" value="F:protein serine/threonine kinase activity"/>
    <property type="evidence" value="ECO:0007669"/>
    <property type="project" value="UniProtKB-KW"/>
</dbReference>
<evidence type="ECO:0000256" key="2">
    <source>
        <dbReference type="ARBA" id="ARBA00022679"/>
    </source>
</evidence>
<sequence>MLNPRLGNYGTKEIKRVDRSNVCPDSCNAEEFSRYMHIGLLCVQEDASDRPTMSSVVLMLKSHNSFLPQPERPAFVGRFMDNPEATANNFSVNEMTLSDVDPR</sequence>
<dbReference type="Pfam" id="PF11883">
    <property type="entry name" value="DUF3403"/>
    <property type="match status" value="1"/>
</dbReference>
<protein>
    <submittedName>
        <fullName evidence="7">CYSTEINE-RICH RECEPTOR-LIKE KINASE</fullName>
    </submittedName>
</protein>
<evidence type="ECO:0000313" key="8">
    <source>
        <dbReference type="Proteomes" id="UP001151752"/>
    </source>
</evidence>
<accession>A0A9Q0UEX4</accession>
<evidence type="ECO:0000256" key="1">
    <source>
        <dbReference type="ARBA" id="ARBA00022527"/>
    </source>
</evidence>
<comment type="caution">
    <text evidence="7">The sequence shown here is derived from an EMBL/GenBank/DDBJ whole genome shotgun (WGS) entry which is preliminary data.</text>
</comment>
<keyword evidence="3" id="KW-0547">Nucleotide-binding</keyword>
<evidence type="ECO:0000256" key="4">
    <source>
        <dbReference type="ARBA" id="ARBA00022777"/>
    </source>
</evidence>
<evidence type="ECO:0000313" key="7">
    <source>
        <dbReference type="EMBL" id="KAJ6728740.1"/>
    </source>
</evidence>
<dbReference type="GO" id="GO:0005886">
    <property type="term" value="C:plasma membrane"/>
    <property type="evidence" value="ECO:0007669"/>
    <property type="project" value="TreeGrafter"/>
</dbReference>
<keyword evidence="2" id="KW-0808">Transferase</keyword>
<dbReference type="PANTHER" id="PTHR27002:SF679">
    <property type="entry name" value="CYSTEINE-RICH RECEPTOR-LIKE PROTEIN KINASE 10 ISOFORM X1"/>
    <property type="match status" value="1"/>
</dbReference>
<keyword evidence="1" id="KW-0723">Serine/threonine-protein kinase</keyword>
<name>A0A9Q0UEX4_9ROSI</name>
<proteinExistence type="predicted"/>
<keyword evidence="8" id="KW-1185">Reference proteome</keyword>
<dbReference type="EMBL" id="JAPFFM010000012">
    <property type="protein sequence ID" value="KAJ6728740.1"/>
    <property type="molecule type" value="Genomic_DNA"/>
</dbReference>
<reference evidence="7" key="1">
    <citation type="submission" date="2022-11" db="EMBL/GenBank/DDBJ databases">
        <authorList>
            <person name="Hyden B.L."/>
            <person name="Feng K."/>
            <person name="Yates T."/>
            <person name="Jawdy S."/>
            <person name="Smart L.B."/>
            <person name="Muchero W."/>
        </authorList>
    </citation>
    <scope>NUCLEOTIDE SEQUENCE</scope>
    <source>
        <tissue evidence="7">Shoot tip</tissue>
    </source>
</reference>
<evidence type="ECO:0000259" key="6">
    <source>
        <dbReference type="Pfam" id="PF11883"/>
    </source>
</evidence>
<feature type="domain" description="S-locus receptor kinase C-terminal" evidence="6">
    <location>
        <begin position="63"/>
        <end position="103"/>
    </location>
</feature>
<keyword evidence="4 7" id="KW-0418">Kinase</keyword>
<organism evidence="7 8">
    <name type="scientific">Salix koriyanagi</name>
    <dbReference type="NCBI Taxonomy" id="2511006"/>
    <lineage>
        <taxon>Eukaryota</taxon>
        <taxon>Viridiplantae</taxon>
        <taxon>Streptophyta</taxon>
        <taxon>Embryophyta</taxon>
        <taxon>Tracheophyta</taxon>
        <taxon>Spermatophyta</taxon>
        <taxon>Magnoliopsida</taxon>
        <taxon>eudicotyledons</taxon>
        <taxon>Gunneridae</taxon>
        <taxon>Pentapetalae</taxon>
        <taxon>rosids</taxon>
        <taxon>fabids</taxon>
        <taxon>Malpighiales</taxon>
        <taxon>Salicaceae</taxon>
        <taxon>Saliceae</taxon>
        <taxon>Salix</taxon>
    </lineage>
</organism>
<dbReference type="Proteomes" id="UP001151752">
    <property type="component" value="Chromosome 11"/>
</dbReference>
<reference evidence="7" key="2">
    <citation type="journal article" date="2023" name="Int. J. Mol. Sci.">
        <title>De Novo Assembly and Annotation of 11 Diverse Shrub Willow (Salix) Genomes Reveals Novel Gene Organization in Sex-Linked Regions.</title>
        <authorList>
            <person name="Hyden B."/>
            <person name="Feng K."/>
            <person name="Yates T.B."/>
            <person name="Jawdy S."/>
            <person name="Cereghino C."/>
            <person name="Smart L.B."/>
            <person name="Muchero W."/>
        </authorList>
    </citation>
    <scope>NUCLEOTIDE SEQUENCE</scope>
    <source>
        <tissue evidence="7">Shoot tip</tissue>
    </source>
</reference>
<evidence type="ECO:0000256" key="3">
    <source>
        <dbReference type="ARBA" id="ARBA00022741"/>
    </source>
</evidence>
<gene>
    <name evidence="7" type="ORF">OIU74_006752</name>
</gene>
<evidence type="ECO:0000256" key="5">
    <source>
        <dbReference type="ARBA" id="ARBA00022840"/>
    </source>
</evidence>
<dbReference type="PANTHER" id="PTHR27002">
    <property type="entry name" value="RECEPTOR-LIKE SERINE/THREONINE-PROTEIN KINASE SD1-8"/>
    <property type="match status" value="1"/>
</dbReference>